<dbReference type="SUPFAM" id="SSF50249">
    <property type="entry name" value="Nucleic acid-binding proteins"/>
    <property type="match status" value="1"/>
</dbReference>
<evidence type="ECO:0000313" key="3">
    <source>
        <dbReference type="Proteomes" id="UP000578449"/>
    </source>
</evidence>
<protein>
    <submittedName>
        <fullName evidence="2">Putative OB-fold protein</fullName>
    </submittedName>
</protein>
<keyword evidence="3" id="KW-1185">Reference proteome</keyword>
<proteinExistence type="predicted"/>
<dbReference type="PANTHER" id="PTHR34075">
    <property type="entry name" value="BLR3430 PROTEIN"/>
    <property type="match status" value="1"/>
</dbReference>
<evidence type="ECO:0000259" key="1">
    <source>
        <dbReference type="Pfam" id="PF01796"/>
    </source>
</evidence>
<dbReference type="Pfam" id="PF01796">
    <property type="entry name" value="OB_ChsH2_C"/>
    <property type="match status" value="1"/>
</dbReference>
<dbReference type="AlphaFoldDB" id="A0A840PIT3"/>
<sequence length="116" mass="12177">MSTPETASALPAARRCACCDAAFPLPEGPDRCPYCGDDRLGEVTLAETGEVVSSTVVRVAPPGADVPYTLAYADFAPGARLFARVRGGAAPIGTPVRLVAAPEPDHYIFEVEEHHP</sequence>
<dbReference type="InterPro" id="IPR002878">
    <property type="entry name" value="ChsH2_C"/>
</dbReference>
<feature type="domain" description="ChsH2 C-terminal OB-fold" evidence="1">
    <location>
        <begin position="42"/>
        <end position="99"/>
    </location>
</feature>
<dbReference type="PANTHER" id="PTHR34075:SF5">
    <property type="entry name" value="BLR3430 PROTEIN"/>
    <property type="match status" value="1"/>
</dbReference>
<reference evidence="2 3" key="1">
    <citation type="submission" date="2020-08" db="EMBL/GenBank/DDBJ databases">
        <title>Genomic Encyclopedia of Type Strains, Phase IV (KMG-IV): sequencing the most valuable type-strain genomes for metagenomic binning, comparative biology and taxonomic classification.</title>
        <authorList>
            <person name="Goeker M."/>
        </authorList>
    </citation>
    <scope>NUCLEOTIDE SEQUENCE [LARGE SCALE GENOMIC DNA]</scope>
    <source>
        <strain evidence="2 3">DSM 45615</strain>
    </source>
</reference>
<organism evidence="2 3">
    <name type="scientific">Thermocatellispora tengchongensis</name>
    <dbReference type="NCBI Taxonomy" id="1073253"/>
    <lineage>
        <taxon>Bacteria</taxon>
        <taxon>Bacillati</taxon>
        <taxon>Actinomycetota</taxon>
        <taxon>Actinomycetes</taxon>
        <taxon>Streptosporangiales</taxon>
        <taxon>Streptosporangiaceae</taxon>
        <taxon>Thermocatellispora</taxon>
    </lineage>
</organism>
<dbReference type="InterPro" id="IPR052513">
    <property type="entry name" value="Thioester_dehydratase-like"/>
</dbReference>
<comment type="caution">
    <text evidence="2">The sequence shown here is derived from an EMBL/GenBank/DDBJ whole genome shotgun (WGS) entry which is preliminary data.</text>
</comment>
<dbReference type="Proteomes" id="UP000578449">
    <property type="component" value="Unassembled WGS sequence"/>
</dbReference>
<accession>A0A840PIT3</accession>
<dbReference type="InterPro" id="IPR012340">
    <property type="entry name" value="NA-bd_OB-fold"/>
</dbReference>
<name>A0A840PIT3_9ACTN</name>
<dbReference type="RefSeq" id="WP_185054714.1">
    <property type="nucleotide sequence ID" value="NZ_BAABIX010000002.1"/>
</dbReference>
<evidence type="ECO:0000313" key="2">
    <source>
        <dbReference type="EMBL" id="MBB5137823.1"/>
    </source>
</evidence>
<gene>
    <name evidence="2" type="ORF">HNP84_007576</name>
</gene>
<dbReference type="EMBL" id="JACHGN010000020">
    <property type="protein sequence ID" value="MBB5137823.1"/>
    <property type="molecule type" value="Genomic_DNA"/>
</dbReference>